<name>A0A0A9FGX8_ARUDO</name>
<evidence type="ECO:0000313" key="1">
    <source>
        <dbReference type="EMBL" id="JAE10484.1"/>
    </source>
</evidence>
<dbReference type="AlphaFoldDB" id="A0A0A9FGX8"/>
<accession>A0A0A9FGX8</accession>
<proteinExistence type="predicted"/>
<sequence>MFLTAHCAISEVLCSLKRHSRRLRACAEHSNMIHKFTGDMGQKRQPRIQERVHVCLMSTVTSPMAYEAVPITKTHLLLDLSACLNF</sequence>
<reference evidence="1" key="1">
    <citation type="submission" date="2014-09" db="EMBL/GenBank/DDBJ databases">
        <authorList>
            <person name="Magalhaes I.L.F."/>
            <person name="Oliveira U."/>
            <person name="Santos F.R."/>
            <person name="Vidigal T.H.D.A."/>
            <person name="Brescovit A.D."/>
            <person name="Santos A.J."/>
        </authorList>
    </citation>
    <scope>NUCLEOTIDE SEQUENCE</scope>
    <source>
        <tissue evidence="1">Shoot tissue taken approximately 20 cm above the soil surface</tissue>
    </source>
</reference>
<reference evidence="1" key="2">
    <citation type="journal article" date="2015" name="Data Brief">
        <title>Shoot transcriptome of the giant reed, Arundo donax.</title>
        <authorList>
            <person name="Barrero R.A."/>
            <person name="Guerrero F.D."/>
            <person name="Moolhuijzen P."/>
            <person name="Goolsby J.A."/>
            <person name="Tidwell J."/>
            <person name="Bellgard S.E."/>
            <person name="Bellgard M.I."/>
        </authorList>
    </citation>
    <scope>NUCLEOTIDE SEQUENCE</scope>
    <source>
        <tissue evidence="1">Shoot tissue taken approximately 20 cm above the soil surface</tissue>
    </source>
</reference>
<protein>
    <submittedName>
        <fullName evidence="1">Uncharacterized protein</fullName>
    </submittedName>
</protein>
<dbReference type="EMBL" id="GBRH01187412">
    <property type="protein sequence ID" value="JAE10484.1"/>
    <property type="molecule type" value="Transcribed_RNA"/>
</dbReference>
<organism evidence="1">
    <name type="scientific">Arundo donax</name>
    <name type="common">Giant reed</name>
    <name type="synonym">Donax arundinaceus</name>
    <dbReference type="NCBI Taxonomy" id="35708"/>
    <lineage>
        <taxon>Eukaryota</taxon>
        <taxon>Viridiplantae</taxon>
        <taxon>Streptophyta</taxon>
        <taxon>Embryophyta</taxon>
        <taxon>Tracheophyta</taxon>
        <taxon>Spermatophyta</taxon>
        <taxon>Magnoliopsida</taxon>
        <taxon>Liliopsida</taxon>
        <taxon>Poales</taxon>
        <taxon>Poaceae</taxon>
        <taxon>PACMAD clade</taxon>
        <taxon>Arundinoideae</taxon>
        <taxon>Arundineae</taxon>
        <taxon>Arundo</taxon>
    </lineage>
</organism>